<organism evidence="2 3">
    <name type="scientific">Auricularia subglabra (strain TFB-10046 / SS5)</name>
    <name type="common">White-rot fungus</name>
    <name type="synonym">Auricularia delicata (strain TFB10046)</name>
    <dbReference type="NCBI Taxonomy" id="717982"/>
    <lineage>
        <taxon>Eukaryota</taxon>
        <taxon>Fungi</taxon>
        <taxon>Dikarya</taxon>
        <taxon>Basidiomycota</taxon>
        <taxon>Agaricomycotina</taxon>
        <taxon>Agaricomycetes</taxon>
        <taxon>Auriculariales</taxon>
        <taxon>Auriculariaceae</taxon>
        <taxon>Auricularia</taxon>
    </lineage>
</organism>
<dbReference type="SMART" id="SM00256">
    <property type="entry name" value="FBOX"/>
    <property type="match status" value="1"/>
</dbReference>
<evidence type="ECO:0000313" key="3">
    <source>
        <dbReference type="Proteomes" id="UP000006514"/>
    </source>
</evidence>
<sequence length="504" mass="57021">MSRKRTRLLDKPAGRENWPAAPVLLPNELLLEVWDYLAPLERVSISQTCRAWRNLSLGVPKFWAQVALVLSAERVWIPAPDPLARPRARRPHPQPVRDIYHPAPDADNLYFFGVALLRSGNLPLDVSVICERRPSYRLHVEPFRHLVESHIHRIARLHFSGFDWVSVLWNTYWPVLRMLTVGFDDRLIVFPDLPRLPPCDSRFPVLRQIHFGSPDISFDNDGTFFQSEFFVLGFPSVSELTITPTWMSYIGEALEACPCVSSLTLVLSDFDNPPYRTRTDEAVILRLTRVRRLCISGISSARESFVLTTFNDERLADITLDYQGRPRKAGATWYRSLPSPCGVLSDPLHVNLTAREGLYELEVIDSAQRRRDILLDESTIARAPPLWDAYIRGKVVHSAAVDARAWAYFAADVPAECPLSTLSITVGYEHEELDAVSLAPFGSVTRLRVDTLQPGTKFAQRAVQRLVRSRPQTSEPLASLSLARNCDFGIDGDLAKLADVLERH</sequence>
<keyword evidence="3" id="KW-1185">Reference proteome</keyword>
<evidence type="ECO:0000313" key="2">
    <source>
        <dbReference type="EMBL" id="EJD36983.1"/>
    </source>
</evidence>
<dbReference type="CDD" id="cd09917">
    <property type="entry name" value="F-box_SF"/>
    <property type="match status" value="1"/>
</dbReference>
<dbReference type="PROSITE" id="PS50181">
    <property type="entry name" value="FBOX"/>
    <property type="match status" value="1"/>
</dbReference>
<protein>
    <recommendedName>
        <fullName evidence="1">F-box domain-containing protein</fullName>
    </recommendedName>
</protein>
<proteinExistence type="predicted"/>
<dbReference type="InterPro" id="IPR001810">
    <property type="entry name" value="F-box_dom"/>
</dbReference>
<gene>
    <name evidence="2" type="ORF">AURDEDRAFT_154461</name>
</gene>
<evidence type="ECO:0000259" key="1">
    <source>
        <dbReference type="PROSITE" id="PS50181"/>
    </source>
</evidence>
<dbReference type="Proteomes" id="UP000006514">
    <property type="component" value="Unassembled WGS sequence"/>
</dbReference>
<dbReference type="SUPFAM" id="SSF81383">
    <property type="entry name" value="F-box domain"/>
    <property type="match status" value="1"/>
</dbReference>
<dbReference type="KEGG" id="adl:AURDEDRAFT_154461"/>
<reference evidence="3" key="1">
    <citation type="journal article" date="2012" name="Science">
        <title>The Paleozoic origin of enzymatic lignin decomposition reconstructed from 31 fungal genomes.</title>
        <authorList>
            <person name="Floudas D."/>
            <person name="Binder M."/>
            <person name="Riley R."/>
            <person name="Barry K."/>
            <person name="Blanchette R.A."/>
            <person name="Henrissat B."/>
            <person name="Martinez A.T."/>
            <person name="Otillar R."/>
            <person name="Spatafora J.W."/>
            <person name="Yadav J.S."/>
            <person name="Aerts A."/>
            <person name="Benoit I."/>
            <person name="Boyd A."/>
            <person name="Carlson A."/>
            <person name="Copeland A."/>
            <person name="Coutinho P.M."/>
            <person name="de Vries R.P."/>
            <person name="Ferreira P."/>
            <person name="Findley K."/>
            <person name="Foster B."/>
            <person name="Gaskell J."/>
            <person name="Glotzer D."/>
            <person name="Gorecki P."/>
            <person name="Heitman J."/>
            <person name="Hesse C."/>
            <person name="Hori C."/>
            <person name="Igarashi K."/>
            <person name="Jurgens J.A."/>
            <person name="Kallen N."/>
            <person name="Kersten P."/>
            <person name="Kohler A."/>
            <person name="Kuees U."/>
            <person name="Kumar T.K.A."/>
            <person name="Kuo A."/>
            <person name="LaButti K."/>
            <person name="Larrondo L.F."/>
            <person name="Lindquist E."/>
            <person name="Ling A."/>
            <person name="Lombard V."/>
            <person name="Lucas S."/>
            <person name="Lundell T."/>
            <person name="Martin R."/>
            <person name="McLaughlin D.J."/>
            <person name="Morgenstern I."/>
            <person name="Morin E."/>
            <person name="Murat C."/>
            <person name="Nagy L.G."/>
            <person name="Nolan M."/>
            <person name="Ohm R.A."/>
            <person name="Patyshakuliyeva A."/>
            <person name="Rokas A."/>
            <person name="Ruiz-Duenas F.J."/>
            <person name="Sabat G."/>
            <person name="Salamov A."/>
            <person name="Samejima M."/>
            <person name="Schmutz J."/>
            <person name="Slot J.C."/>
            <person name="St John F."/>
            <person name="Stenlid J."/>
            <person name="Sun H."/>
            <person name="Sun S."/>
            <person name="Syed K."/>
            <person name="Tsang A."/>
            <person name="Wiebenga A."/>
            <person name="Young D."/>
            <person name="Pisabarro A."/>
            <person name="Eastwood D.C."/>
            <person name="Martin F."/>
            <person name="Cullen D."/>
            <person name="Grigoriev I.V."/>
            <person name="Hibbett D.S."/>
        </authorList>
    </citation>
    <scope>NUCLEOTIDE SEQUENCE [LARGE SCALE GENOMIC DNA]</scope>
    <source>
        <strain evidence="3">TFB10046</strain>
    </source>
</reference>
<dbReference type="Pfam" id="PF12937">
    <property type="entry name" value="F-box-like"/>
    <property type="match status" value="1"/>
</dbReference>
<dbReference type="AlphaFoldDB" id="J0LGT7"/>
<dbReference type="InParanoid" id="J0LGT7"/>
<dbReference type="Gene3D" id="1.20.1280.50">
    <property type="match status" value="1"/>
</dbReference>
<dbReference type="InterPro" id="IPR036047">
    <property type="entry name" value="F-box-like_dom_sf"/>
</dbReference>
<accession>J0LGT7</accession>
<name>J0LGT7_AURST</name>
<dbReference type="EMBL" id="JH687849">
    <property type="protein sequence ID" value="EJD36983.1"/>
    <property type="molecule type" value="Genomic_DNA"/>
</dbReference>
<feature type="domain" description="F-box" evidence="1">
    <location>
        <begin position="19"/>
        <end position="66"/>
    </location>
</feature>